<dbReference type="GO" id="GO:0016787">
    <property type="term" value="F:hydrolase activity"/>
    <property type="evidence" value="ECO:0007669"/>
    <property type="project" value="UniProtKB-KW"/>
</dbReference>
<keyword evidence="3" id="KW-0808">Transferase</keyword>
<comment type="catalytic activity">
    <reaction evidence="1">
        <text>inosine + phosphate = alpha-D-ribose 1-phosphate + hypoxanthine</text>
        <dbReference type="Rhea" id="RHEA:27646"/>
        <dbReference type="ChEBI" id="CHEBI:17368"/>
        <dbReference type="ChEBI" id="CHEBI:17596"/>
        <dbReference type="ChEBI" id="CHEBI:43474"/>
        <dbReference type="ChEBI" id="CHEBI:57720"/>
        <dbReference type="EC" id="2.4.2.1"/>
    </reaction>
    <physiologicalReaction direction="left-to-right" evidence="1">
        <dbReference type="Rhea" id="RHEA:27647"/>
    </physiologicalReaction>
</comment>
<comment type="catalytic activity">
    <reaction evidence="7">
        <text>adenosine + H2O + H(+) = inosine + NH4(+)</text>
        <dbReference type="Rhea" id="RHEA:24408"/>
        <dbReference type="ChEBI" id="CHEBI:15377"/>
        <dbReference type="ChEBI" id="CHEBI:15378"/>
        <dbReference type="ChEBI" id="CHEBI:16335"/>
        <dbReference type="ChEBI" id="CHEBI:17596"/>
        <dbReference type="ChEBI" id="CHEBI:28938"/>
        <dbReference type="EC" id="3.5.4.4"/>
    </reaction>
    <physiologicalReaction direction="left-to-right" evidence="7">
        <dbReference type="Rhea" id="RHEA:24409"/>
    </physiologicalReaction>
</comment>
<comment type="caution">
    <text evidence="11">The sequence shown here is derived from an EMBL/GenBank/DDBJ whole genome shotgun (WGS) entry which is preliminary data.</text>
</comment>
<dbReference type="AlphaFoldDB" id="A0A538SWK5"/>
<keyword evidence="4" id="KW-0479">Metal-binding</keyword>
<evidence type="ECO:0000256" key="2">
    <source>
        <dbReference type="ARBA" id="ARBA00007353"/>
    </source>
</evidence>
<reference evidence="11 12" key="1">
    <citation type="journal article" date="2019" name="Nat. Microbiol.">
        <title>Mediterranean grassland soil C-N compound turnover is dependent on rainfall and depth, and is mediated by genomically divergent microorganisms.</title>
        <authorList>
            <person name="Diamond S."/>
            <person name="Andeer P.F."/>
            <person name="Li Z."/>
            <person name="Crits-Christoph A."/>
            <person name="Burstein D."/>
            <person name="Anantharaman K."/>
            <person name="Lane K.R."/>
            <person name="Thomas B.C."/>
            <person name="Pan C."/>
            <person name="Northen T.R."/>
            <person name="Banfield J.F."/>
        </authorList>
    </citation>
    <scope>NUCLEOTIDE SEQUENCE [LARGE SCALE GENOMIC DNA]</scope>
    <source>
        <strain evidence="11">WS_4</strain>
    </source>
</reference>
<dbReference type="EMBL" id="VBOU01000014">
    <property type="protein sequence ID" value="TMQ55779.1"/>
    <property type="molecule type" value="Genomic_DNA"/>
</dbReference>
<dbReference type="PANTHER" id="PTHR30616:SF2">
    <property type="entry name" value="PURINE NUCLEOSIDE PHOSPHORYLASE LACC1"/>
    <property type="match status" value="1"/>
</dbReference>
<dbReference type="PANTHER" id="PTHR30616">
    <property type="entry name" value="UNCHARACTERIZED PROTEIN YFIH"/>
    <property type="match status" value="1"/>
</dbReference>
<comment type="catalytic activity">
    <reaction evidence="8">
        <text>adenosine + phosphate = alpha-D-ribose 1-phosphate + adenine</text>
        <dbReference type="Rhea" id="RHEA:27642"/>
        <dbReference type="ChEBI" id="CHEBI:16335"/>
        <dbReference type="ChEBI" id="CHEBI:16708"/>
        <dbReference type="ChEBI" id="CHEBI:43474"/>
        <dbReference type="ChEBI" id="CHEBI:57720"/>
        <dbReference type="EC" id="2.4.2.1"/>
    </reaction>
    <physiologicalReaction direction="left-to-right" evidence="8">
        <dbReference type="Rhea" id="RHEA:27643"/>
    </physiologicalReaction>
</comment>
<evidence type="ECO:0000313" key="11">
    <source>
        <dbReference type="EMBL" id="TMQ55779.1"/>
    </source>
</evidence>
<dbReference type="Pfam" id="PF02578">
    <property type="entry name" value="Cu-oxidase_4"/>
    <property type="match status" value="1"/>
</dbReference>
<name>A0A538SWK5_UNCEI</name>
<evidence type="ECO:0000256" key="9">
    <source>
        <dbReference type="ARBA" id="ARBA00049893"/>
    </source>
</evidence>
<keyword evidence="6" id="KW-0862">Zinc</keyword>
<feature type="region of interest" description="Disordered" evidence="10">
    <location>
        <begin position="230"/>
        <end position="301"/>
    </location>
</feature>
<evidence type="ECO:0008006" key="13">
    <source>
        <dbReference type="Google" id="ProtNLM"/>
    </source>
</evidence>
<evidence type="ECO:0000256" key="4">
    <source>
        <dbReference type="ARBA" id="ARBA00022723"/>
    </source>
</evidence>
<evidence type="ECO:0000256" key="7">
    <source>
        <dbReference type="ARBA" id="ARBA00047989"/>
    </source>
</evidence>
<dbReference type="GO" id="GO:0005507">
    <property type="term" value="F:copper ion binding"/>
    <property type="evidence" value="ECO:0007669"/>
    <property type="project" value="TreeGrafter"/>
</dbReference>
<protein>
    <recommendedName>
        <fullName evidence="13">Laccase domain-containing protein</fullName>
    </recommendedName>
</protein>
<dbReference type="GO" id="GO:0017061">
    <property type="term" value="F:S-methyl-5-thioadenosine phosphorylase activity"/>
    <property type="evidence" value="ECO:0007669"/>
    <property type="project" value="UniProtKB-EC"/>
</dbReference>
<dbReference type="InterPro" id="IPR038371">
    <property type="entry name" value="Cu_polyphenol_OxRdtase_sf"/>
</dbReference>
<evidence type="ECO:0000313" key="12">
    <source>
        <dbReference type="Proteomes" id="UP000319829"/>
    </source>
</evidence>
<comment type="catalytic activity">
    <reaction evidence="9">
        <text>S-methyl-5'-thioadenosine + phosphate = 5-(methylsulfanyl)-alpha-D-ribose 1-phosphate + adenine</text>
        <dbReference type="Rhea" id="RHEA:11852"/>
        <dbReference type="ChEBI" id="CHEBI:16708"/>
        <dbReference type="ChEBI" id="CHEBI:17509"/>
        <dbReference type="ChEBI" id="CHEBI:43474"/>
        <dbReference type="ChEBI" id="CHEBI:58533"/>
        <dbReference type="EC" id="2.4.2.28"/>
    </reaction>
    <physiologicalReaction direction="left-to-right" evidence="9">
        <dbReference type="Rhea" id="RHEA:11853"/>
    </physiologicalReaction>
</comment>
<dbReference type="SUPFAM" id="SSF64438">
    <property type="entry name" value="CNF1/YfiH-like putative cysteine hydrolases"/>
    <property type="match status" value="1"/>
</dbReference>
<evidence type="ECO:0000256" key="3">
    <source>
        <dbReference type="ARBA" id="ARBA00022679"/>
    </source>
</evidence>
<dbReference type="Gene3D" id="3.60.140.10">
    <property type="entry name" value="CNF1/YfiH-like putative cysteine hydrolases"/>
    <property type="match status" value="1"/>
</dbReference>
<gene>
    <name evidence="11" type="ORF">E6K74_02085</name>
</gene>
<sequence length="552" mass="58792">MNSSACGSWLDGLLGEAQKPAHERTPAGLIQREDHPIRFDPRREADLGGVGRRVILDLQTDHAARERPFDPAWNASSLKSPGGSVPDRNHLAAGARASQRELHRIGARIDLEREAIFRVGAPTHPTPKVERSEQEPTLPRLLELRALERGVHPIRAHVPGGRDEAQQGRLDPLLPAQRARDACAVAPHDDVEGVPAERSVERARRPHVSHHGEALRVLGPADAGVPAPTVGPANGNRADAAGRTVRRPVGGKEPVASRGARARCWDPRTPGGDQGGRERRAGREPRCGLRSADKAGTLRGVSRDAPEDIVVWRPAEKHVPANAWVGVPTRRGGVSLGPYASLNFGLEVGDDREAVLENRAIAFAALGIPEPGPRRLRQVHGTRIVGPDEAPCDADGFIVRAGDPWVAVSAADCAPVVLVTRSGALGALLHSGWRGARDRIAARAVRLLGSAGVPPGEILASIGPCIHACCYPVGPEVAKDFPGVVLKPHGEGTALDLPLAISIALREEGIEEGAIHVARECTSCEAGSFYSHRRDRGVTGRHWALFHLATPG</sequence>
<evidence type="ECO:0000256" key="8">
    <source>
        <dbReference type="ARBA" id="ARBA00048968"/>
    </source>
</evidence>
<dbReference type="InterPro" id="IPR003730">
    <property type="entry name" value="Cu_polyphenol_OxRdtase"/>
</dbReference>
<keyword evidence="5" id="KW-0378">Hydrolase</keyword>
<evidence type="ECO:0000256" key="5">
    <source>
        <dbReference type="ARBA" id="ARBA00022801"/>
    </source>
</evidence>
<organism evidence="11 12">
    <name type="scientific">Eiseniibacteriota bacterium</name>
    <dbReference type="NCBI Taxonomy" id="2212470"/>
    <lineage>
        <taxon>Bacteria</taxon>
        <taxon>Candidatus Eiseniibacteriota</taxon>
    </lineage>
</organism>
<feature type="compositionally biased region" description="Basic and acidic residues" evidence="10">
    <location>
        <begin position="275"/>
        <end position="293"/>
    </location>
</feature>
<dbReference type="InterPro" id="IPR011324">
    <property type="entry name" value="Cytotoxic_necrot_fac-like_cat"/>
</dbReference>
<dbReference type="CDD" id="cd16833">
    <property type="entry name" value="YfiH"/>
    <property type="match status" value="1"/>
</dbReference>
<proteinExistence type="inferred from homology"/>
<evidence type="ECO:0000256" key="1">
    <source>
        <dbReference type="ARBA" id="ARBA00000553"/>
    </source>
</evidence>
<comment type="similarity">
    <text evidence="2">Belongs to the purine nucleoside phosphorylase YfiH/LACC1 family.</text>
</comment>
<evidence type="ECO:0000256" key="6">
    <source>
        <dbReference type="ARBA" id="ARBA00022833"/>
    </source>
</evidence>
<evidence type="ECO:0000256" key="10">
    <source>
        <dbReference type="SAM" id="MobiDB-lite"/>
    </source>
</evidence>
<dbReference type="Proteomes" id="UP000319829">
    <property type="component" value="Unassembled WGS sequence"/>
</dbReference>
<accession>A0A538SWK5</accession>